<accession>A0A081N217</accession>
<organism evidence="1 2">
    <name type="scientific">Endozoicomonas montiporae</name>
    <dbReference type="NCBI Taxonomy" id="1027273"/>
    <lineage>
        <taxon>Bacteria</taxon>
        <taxon>Pseudomonadati</taxon>
        <taxon>Pseudomonadota</taxon>
        <taxon>Gammaproteobacteria</taxon>
        <taxon>Oceanospirillales</taxon>
        <taxon>Endozoicomonadaceae</taxon>
        <taxon>Endozoicomonas</taxon>
    </lineage>
</organism>
<evidence type="ECO:0000313" key="2">
    <source>
        <dbReference type="Proteomes" id="UP000028006"/>
    </source>
</evidence>
<protein>
    <submittedName>
        <fullName evidence="1">Uncharacterized protein</fullName>
    </submittedName>
</protein>
<comment type="caution">
    <text evidence="1">The sequence shown here is derived from an EMBL/GenBank/DDBJ whole genome shotgun (WGS) entry which is preliminary data.</text>
</comment>
<dbReference type="Proteomes" id="UP000028006">
    <property type="component" value="Unassembled WGS sequence"/>
</dbReference>
<reference evidence="1 2" key="1">
    <citation type="submission" date="2014-06" db="EMBL/GenBank/DDBJ databases">
        <title>Whole Genome Sequences of Three Symbiotic Endozoicomonas Bacteria.</title>
        <authorList>
            <person name="Neave M.J."/>
            <person name="Apprill A."/>
            <person name="Voolstra C.R."/>
        </authorList>
    </citation>
    <scope>NUCLEOTIDE SEQUENCE [LARGE SCALE GENOMIC DNA]</scope>
    <source>
        <strain evidence="1 2">LMG 24815</strain>
    </source>
</reference>
<name>A0A081N217_9GAMM</name>
<dbReference type="AlphaFoldDB" id="A0A081N217"/>
<dbReference type="EMBL" id="JOKG01000004">
    <property type="protein sequence ID" value="KEQ12490.1"/>
    <property type="molecule type" value="Genomic_DNA"/>
</dbReference>
<keyword evidence="2" id="KW-1185">Reference proteome</keyword>
<sequence length="62" mass="6863">MDAGARATQEQLPVGQTILGQTPRECSQITVQFACGSVQDNQIVMATLKYPHIFCLFQSFML</sequence>
<gene>
    <name evidence="1" type="ORF">GZ77_18395</name>
</gene>
<evidence type="ECO:0000313" key="1">
    <source>
        <dbReference type="EMBL" id="KEQ12490.1"/>
    </source>
</evidence>
<proteinExistence type="predicted"/>